<dbReference type="Gene3D" id="3.40.50.720">
    <property type="entry name" value="NAD(P)-binding Rossmann-like Domain"/>
    <property type="match status" value="1"/>
</dbReference>
<gene>
    <name evidence="3" type="ORF">FEF09_27065</name>
</gene>
<name>A0A5C6LKA0_9BACT</name>
<organism evidence="3 4">
    <name type="scientific">Chitinophaga pinensis</name>
    <dbReference type="NCBI Taxonomy" id="79329"/>
    <lineage>
        <taxon>Bacteria</taxon>
        <taxon>Pseudomonadati</taxon>
        <taxon>Bacteroidota</taxon>
        <taxon>Chitinophagia</taxon>
        <taxon>Chitinophagales</taxon>
        <taxon>Chitinophagaceae</taxon>
        <taxon>Chitinophaga</taxon>
    </lineage>
</organism>
<dbReference type="SUPFAM" id="SSF51735">
    <property type="entry name" value="NAD(P)-binding Rossmann-fold domains"/>
    <property type="match status" value="1"/>
</dbReference>
<reference evidence="3 4" key="1">
    <citation type="submission" date="2019-08" db="EMBL/GenBank/DDBJ databases">
        <title>Whole genome sequencing of chitin degrading bacteria Chitinophaga pinensis YS16.</title>
        <authorList>
            <person name="Singh R.P."/>
            <person name="Manchanda G."/>
            <person name="Maurya I.K."/>
            <person name="Joshi N.K."/>
            <person name="Srivastava A.K."/>
        </authorList>
    </citation>
    <scope>NUCLEOTIDE SEQUENCE [LARGE SCALE GENOMIC DNA]</scope>
    <source>
        <strain evidence="3 4">YS-16</strain>
    </source>
</reference>
<evidence type="ECO:0000313" key="3">
    <source>
        <dbReference type="EMBL" id="TWV93338.1"/>
    </source>
</evidence>
<proteinExistence type="predicted"/>
<comment type="caution">
    <text evidence="3">The sequence shown here is derived from an EMBL/GenBank/DDBJ whole genome shotgun (WGS) entry which is preliminary data.</text>
</comment>
<sequence>MKVIITGATGFVGEGVLLECLRNNDVSAVLMVNRKPSGIQHPKLRECIVADFMDLSAVKPQLIGYDACFYCAGISSVGLTEEVYTHITYDLTINFAKVMLSLNPEMVFNFVSGSHTDASEKGKLMWARVKGKAENALAKMPFKAQYNFRPGFMKPTKGQQNVKTIYKIIVPVFPLFFPSHSCTMQEVGLSMINAVLKGYRVRTLEISDIKRLAVA</sequence>
<accession>A0A5C6LKA0</accession>
<dbReference type="RefSeq" id="WP_146307991.1">
    <property type="nucleotide sequence ID" value="NZ_VOHS01000056.1"/>
</dbReference>
<dbReference type="InterPro" id="IPR036291">
    <property type="entry name" value="NAD(P)-bd_dom_sf"/>
</dbReference>
<comment type="subcellular location">
    <subcellularLocation>
        <location evidence="1">Membrane</location>
    </subcellularLocation>
</comment>
<dbReference type="EMBL" id="VOHS01000056">
    <property type="protein sequence ID" value="TWV93338.1"/>
    <property type="molecule type" value="Genomic_DNA"/>
</dbReference>
<dbReference type="GO" id="GO:0016020">
    <property type="term" value="C:membrane"/>
    <property type="evidence" value="ECO:0007669"/>
    <property type="project" value="UniProtKB-SubCell"/>
</dbReference>
<dbReference type="Pfam" id="PF01370">
    <property type="entry name" value="Epimerase"/>
    <property type="match status" value="1"/>
</dbReference>
<evidence type="ECO:0000313" key="4">
    <source>
        <dbReference type="Proteomes" id="UP000318815"/>
    </source>
</evidence>
<dbReference type="InterPro" id="IPR001509">
    <property type="entry name" value="Epimerase_deHydtase"/>
</dbReference>
<dbReference type="OrthoDB" id="9798632at2"/>
<dbReference type="PANTHER" id="PTHR14097:SF8">
    <property type="entry name" value="NAD(P)-BINDING DOMAIN-CONTAINING PROTEIN"/>
    <property type="match status" value="1"/>
</dbReference>
<protein>
    <submittedName>
        <fullName evidence="3">NAD-dependent epimerase/dehydratase family protein</fullName>
    </submittedName>
</protein>
<dbReference type="Proteomes" id="UP000318815">
    <property type="component" value="Unassembled WGS sequence"/>
</dbReference>
<feature type="domain" description="NAD-dependent epimerase/dehydratase" evidence="2">
    <location>
        <begin position="3"/>
        <end position="114"/>
    </location>
</feature>
<dbReference type="AlphaFoldDB" id="A0A5C6LKA0"/>
<evidence type="ECO:0000256" key="1">
    <source>
        <dbReference type="ARBA" id="ARBA00004370"/>
    </source>
</evidence>
<keyword evidence="4" id="KW-1185">Reference proteome</keyword>
<evidence type="ECO:0000259" key="2">
    <source>
        <dbReference type="Pfam" id="PF01370"/>
    </source>
</evidence>
<dbReference type="PANTHER" id="PTHR14097">
    <property type="entry name" value="OXIDOREDUCTASE HTATIP2"/>
    <property type="match status" value="1"/>
</dbReference>